<dbReference type="Gene3D" id="1.10.10.10">
    <property type="entry name" value="Winged helix-like DNA-binding domain superfamily/Winged helix DNA-binding domain"/>
    <property type="match status" value="2"/>
</dbReference>
<geneLocation type="plasmid" evidence="3">
    <name>penh92</name>
</geneLocation>
<reference evidence="3" key="1">
    <citation type="submission" date="2017-02" db="EMBL/GenBank/DDBJ databases">
        <title>Complete genome sequence of Cupriavidus necator strain NH9, a 3-chlorobenzoate degrader.</title>
        <authorList>
            <person name="Moriuchi R."/>
            <person name="Dohra H."/>
            <person name="Ogawa N."/>
        </authorList>
    </citation>
    <scope>NUCLEOTIDE SEQUENCE [LARGE SCALE GENOMIC DNA]</scope>
    <source>
        <strain evidence="3">NH9</strain>
        <plasmid evidence="3">penh92</plasmid>
    </source>
</reference>
<dbReference type="EMBL" id="CP017759">
    <property type="protein sequence ID" value="AQV99132.1"/>
    <property type="molecule type" value="Genomic_DNA"/>
</dbReference>
<keyword evidence="2" id="KW-0614">Plasmid</keyword>
<dbReference type="Proteomes" id="UP000189627">
    <property type="component" value="Plasmid pENH92"/>
</dbReference>
<dbReference type="KEGG" id="cuh:BJN34_35220"/>
<dbReference type="PROSITE" id="PS50531">
    <property type="entry name" value="HTH_IS21"/>
    <property type="match status" value="1"/>
</dbReference>
<dbReference type="PANTHER" id="PTHR33498:SF1">
    <property type="entry name" value="TRANSPOSASE FOR INSERTION SEQUENCE ELEMENT IS1557"/>
    <property type="match status" value="1"/>
</dbReference>
<dbReference type="InterPro" id="IPR047951">
    <property type="entry name" value="Transpos_ISL3"/>
</dbReference>
<dbReference type="InterPro" id="IPR036388">
    <property type="entry name" value="WH-like_DNA-bd_sf"/>
</dbReference>
<dbReference type="Pfam" id="PF01610">
    <property type="entry name" value="DDE_Tnp_ISL3"/>
    <property type="match status" value="1"/>
</dbReference>
<sequence length="535" mass="60820">MLEQRVILAIEVRRFKCMNANCPRRTFAENIHALADRYQRRTRSQARALHALGHALGGEAAARLADALGLRTSADTVLRELRRVPERKRKSQPRVVGIDDWAIARGHQYGTIIVDLERREPIEVFAGRDAIAVAAWMRAHPSIEIVARDRAGAYSEAVDLALPAAKQVSDRWHLLSNLRDNVERLLYRLGPQMRQAAQQVNVSRVTLGRQGLRRTSQRSWERLSAQRRAKRLALYKEVMALRAQGGTIRGIARELSISPATVQKYVKAGAFPERAPRARGPTPLERQGIPRRNAQRSWERLSDQRRATRLALYEQLMALRAQGGTIRGIARELSISVATVQKYVRAGAFPERALKAPGPTPLDPYRDYIEERIIQGCRFPELIWQEIKQRGYKGSPACVQSCVTRLLFPLGKTPLALKPTMQIPSARRVFGWLVGWRNLAIEEPKSADHERFVKALCKIEPVVGEVRSLAREFLGLMHRRSVLHFDRWLKRLSCCDAEEMRRFAQSLSADLPAVRAAFRLQWSNGQTEGHVNRKR</sequence>
<name>A0A1U9V2F5_CUPNE</name>
<dbReference type="PANTHER" id="PTHR33498">
    <property type="entry name" value="TRANSPOSASE FOR INSERTION SEQUENCE ELEMENT IS1557"/>
    <property type="match status" value="1"/>
</dbReference>
<dbReference type="NCBIfam" id="NF033550">
    <property type="entry name" value="transpos_ISL3"/>
    <property type="match status" value="1"/>
</dbReference>
<protein>
    <submittedName>
        <fullName evidence="2">Transposase</fullName>
    </submittedName>
</protein>
<evidence type="ECO:0000313" key="2">
    <source>
        <dbReference type="EMBL" id="AQV99132.1"/>
    </source>
</evidence>
<dbReference type="InterPro" id="IPR002560">
    <property type="entry name" value="Transposase_DDE"/>
</dbReference>
<evidence type="ECO:0000259" key="1">
    <source>
        <dbReference type="PROSITE" id="PS50531"/>
    </source>
</evidence>
<accession>A0A1U9V2F5</accession>
<dbReference type="InterPro" id="IPR017894">
    <property type="entry name" value="HTH_IS21_transposase_type"/>
</dbReference>
<dbReference type="AlphaFoldDB" id="A0A1U9V2F5"/>
<proteinExistence type="predicted"/>
<gene>
    <name evidence="2" type="ORF">BJN34_35220</name>
</gene>
<organism evidence="2 3">
    <name type="scientific">Cupriavidus necator</name>
    <name type="common">Alcaligenes eutrophus</name>
    <name type="synonym">Ralstonia eutropha</name>
    <dbReference type="NCBI Taxonomy" id="106590"/>
    <lineage>
        <taxon>Bacteria</taxon>
        <taxon>Pseudomonadati</taxon>
        <taxon>Pseudomonadota</taxon>
        <taxon>Betaproteobacteria</taxon>
        <taxon>Burkholderiales</taxon>
        <taxon>Burkholderiaceae</taxon>
        <taxon>Cupriavidus</taxon>
    </lineage>
</organism>
<evidence type="ECO:0000313" key="3">
    <source>
        <dbReference type="Proteomes" id="UP000189627"/>
    </source>
</evidence>
<feature type="domain" description="HTH IS21-type" evidence="1">
    <location>
        <begin position="311"/>
        <end position="373"/>
    </location>
</feature>